<accession>A0AA96GVH0</accession>
<evidence type="ECO:0000256" key="1">
    <source>
        <dbReference type="SAM" id="Phobius"/>
    </source>
</evidence>
<dbReference type="Proteomes" id="UP001303667">
    <property type="component" value="Segment"/>
</dbReference>
<evidence type="ECO:0000313" key="2">
    <source>
        <dbReference type="EMBL" id="WNM67273.1"/>
    </source>
</evidence>
<dbReference type="EMBL" id="OR475274">
    <property type="protein sequence ID" value="WNM67273.1"/>
    <property type="molecule type" value="Genomic_DNA"/>
</dbReference>
<gene>
    <name evidence="2" type="primary">30</name>
    <name evidence="2" type="ORF">SEA_WYBORN_30</name>
</gene>
<organism evidence="2 3">
    <name type="scientific">Arthrobacter phage Wyborn</name>
    <dbReference type="NCBI Taxonomy" id="3059067"/>
    <lineage>
        <taxon>Viruses</taxon>
        <taxon>Duplodnaviria</taxon>
        <taxon>Heunggongvirae</taxon>
        <taxon>Uroviricota</taxon>
        <taxon>Caudoviricetes</taxon>
        <taxon>Berryhillviridae</taxon>
        <taxon>Sicariusvirus</taxon>
        <taxon>Sicariusvirus wyborn</taxon>
    </lineage>
</organism>
<keyword evidence="1" id="KW-0472">Membrane</keyword>
<keyword evidence="3" id="KW-1185">Reference proteome</keyword>
<keyword evidence="1" id="KW-0812">Transmembrane</keyword>
<keyword evidence="1" id="KW-1133">Transmembrane helix</keyword>
<evidence type="ECO:0000313" key="3">
    <source>
        <dbReference type="Proteomes" id="UP001303667"/>
    </source>
</evidence>
<protein>
    <submittedName>
        <fullName evidence="2">Membrane protein</fullName>
    </submittedName>
</protein>
<feature type="transmembrane region" description="Helical" evidence="1">
    <location>
        <begin position="33"/>
        <end position="53"/>
    </location>
</feature>
<reference evidence="2 3" key="1">
    <citation type="submission" date="2023-08" db="EMBL/GenBank/DDBJ databases">
        <authorList>
            <person name="Beyer A.R."/>
            <person name="Brown C."/>
            <person name="Garland D.S."/>
            <person name="Funderburk A."/>
            <person name="Uzochukwu B."/>
            <person name="Ko C."/>
            <person name="Russell D.A."/>
            <person name="Jacobs-Sera D."/>
            <person name="Hatfull G.F."/>
        </authorList>
    </citation>
    <scope>NUCLEOTIDE SEQUENCE [LARGE SCALE GENOMIC DNA]</scope>
</reference>
<name>A0AA96GVH0_9CAUD</name>
<proteinExistence type="predicted"/>
<sequence length="115" mass="12497">MSRHRAEDGATTTVATQTAHPTRTMLRTMVQTAIPAFLAFAVIVPDIVQEILAQFGHVMPEGLRVQLLAVAAGITGLATLISKLMSMPRVVEFSRKYLKWFAPDDKPVEPPVVAG</sequence>
<feature type="transmembrane region" description="Helical" evidence="1">
    <location>
        <begin position="65"/>
        <end position="86"/>
    </location>
</feature>